<dbReference type="Pfam" id="PF12708">
    <property type="entry name" value="Pect-lyase_RHGA_epim"/>
    <property type="match status" value="2"/>
</dbReference>
<evidence type="ECO:0000256" key="1">
    <source>
        <dbReference type="ARBA" id="ARBA00022801"/>
    </source>
</evidence>
<evidence type="ECO:0000256" key="2">
    <source>
        <dbReference type="SAM" id="MobiDB-lite"/>
    </source>
</evidence>
<dbReference type="EMBL" id="SDHX01000001">
    <property type="protein sequence ID" value="RXK54607.1"/>
    <property type="molecule type" value="Genomic_DNA"/>
</dbReference>
<dbReference type="InterPro" id="IPR051262">
    <property type="entry name" value="SMP-30/CGR1_Lactonase"/>
</dbReference>
<dbReference type="PANTHER" id="PTHR47572:SF4">
    <property type="entry name" value="LACTONASE DRP35"/>
    <property type="match status" value="1"/>
</dbReference>
<dbReference type="InterPro" id="IPR024535">
    <property type="entry name" value="RHGA/B-epi-like_pectate_lyase"/>
</dbReference>
<dbReference type="AlphaFoldDB" id="A0A4Q1C6U1"/>
<feature type="chain" id="PRO_5020354393" evidence="3">
    <location>
        <begin position="18"/>
        <end position="1000"/>
    </location>
</feature>
<feature type="domain" description="Rhamnogalacturonase A/B/Epimerase-like pectate lyase" evidence="5">
    <location>
        <begin position="367"/>
        <end position="420"/>
    </location>
</feature>
<name>A0A4Q1C6U1_9BACT</name>
<reference evidence="6 7" key="1">
    <citation type="submission" date="2019-01" db="EMBL/GenBank/DDBJ databases">
        <title>Lacunisphaera sp. strain TWA-58.</title>
        <authorList>
            <person name="Chen W.-M."/>
        </authorList>
    </citation>
    <scope>NUCLEOTIDE SEQUENCE [LARGE SCALE GENOMIC DNA]</scope>
    <source>
        <strain evidence="6 7">TWA-58</strain>
    </source>
</reference>
<dbReference type="Gene3D" id="2.160.20.10">
    <property type="entry name" value="Single-stranded right-handed beta-helix, Pectin lyase-like"/>
    <property type="match status" value="2"/>
</dbReference>
<dbReference type="GO" id="GO:0016787">
    <property type="term" value="F:hydrolase activity"/>
    <property type="evidence" value="ECO:0007669"/>
    <property type="project" value="UniProtKB-KW"/>
</dbReference>
<feature type="signal peptide" evidence="3">
    <location>
        <begin position="1"/>
        <end position="17"/>
    </location>
</feature>
<keyword evidence="7" id="KW-1185">Reference proteome</keyword>
<gene>
    <name evidence="6" type="ORF">ESB00_01540</name>
</gene>
<dbReference type="InterPro" id="IPR013658">
    <property type="entry name" value="SGL"/>
</dbReference>
<feature type="domain" description="SMP-30/Gluconolactonase/LRE-like region" evidence="4">
    <location>
        <begin position="743"/>
        <end position="985"/>
    </location>
</feature>
<dbReference type="InterPro" id="IPR012334">
    <property type="entry name" value="Pectin_lyas_fold"/>
</dbReference>
<feature type="region of interest" description="Disordered" evidence="2">
    <location>
        <begin position="435"/>
        <end position="459"/>
    </location>
</feature>
<dbReference type="SUPFAM" id="SSF63829">
    <property type="entry name" value="Calcium-dependent phosphotriesterase"/>
    <property type="match status" value="1"/>
</dbReference>
<keyword evidence="3" id="KW-0732">Signal</keyword>
<evidence type="ECO:0000259" key="5">
    <source>
        <dbReference type="Pfam" id="PF12708"/>
    </source>
</evidence>
<dbReference type="OrthoDB" id="175136at2"/>
<evidence type="ECO:0000313" key="6">
    <source>
        <dbReference type="EMBL" id="RXK54607.1"/>
    </source>
</evidence>
<accession>A0A4Q1C6U1</accession>
<proteinExistence type="predicted"/>
<evidence type="ECO:0000256" key="3">
    <source>
        <dbReference type="SAM" id="SignalP"/>
    </source>
</evidence>
<feature type="domain" description="Rhamnogalacturonase A/B/Epimerase-like pectate lyase" evidence="5">
    <location>
        <begin position="37"/>
        <end position="239"/>
    </location>
</feature>
<dbReference type="PANTHER" id="PTHR47572">
    <property type="entry name" value="LIPOPROTEIN-RELATED"/>
    <property type="match status" value="1"/>
</dbReference>
<dbReference type="InterPro" id="IPR011042">
    <property type="entry name" value="6-blade_b-propeller_TolB-like"/>
</dbReference>
<dbReference type="Gene3D" id="2.120.10.30">
    <property type="entry name" value="TolB, C-terminal domain"/>
    <property type="match status" value="1"/>
</dbReference>
<dbReference type="Pfam" id="PF08450">
    <property type="entry name" value="SGL"/>
    <property type="match status" value="1"/>
</dbReference>
<feature type="compositionally biased region" description="Pro residues" evidence="2">
    <location>
        <begin position="441"/>
        <end position="452"/>
    </location>
</feature>
<organism evidence="6 7">
    <name type="scientific">Oleiharenicola lentus</name>
    <dbReference type="NCBI Taxonomy" id="2508720"/>
    <lineage>
        <taxon>Bacteria</taxon>
        <taxon>Pseudomonadati</taxon>
        <taxon>Verrucomicrobiota</taxon>
        <taxon>Opitutia</taxon>
        <taxon>Opitutales</taxon>
        <taxon>Opitutaceae</taxon>
        <taxon>Oleiharenicola</taxon>
    </lineage>
</organism>
<sequence length="1000" mass="108541">MIRRLLLLAALAPALFAGPSVFTHRPDDPAAVYVTAENFAVKADGMGDDTAALQAAINRVQETTRRGIVFIPSGRYRLTSALLVWSGIRLIGYGPTRPVFVLGENTPGYQEGERKYLVHFVSERPASPDQPVRDANPGTFYSAMSNLDIEIRDGNPAAVGVRSHFAQHGFLSHMDFHIGQGRAGVEEVGNEFSHLRFFGGEFGITTHKPSPSWPFVLLDTHFEGQRRAAIETEEGGLTLIRLSVKNTPTALLVRPDRCEELWLEDSRFENLSGPALVISDETSARTWINVRNLSCVNVPEFAHFRESGRRVEGKGTRYVVKEFSHGLHLDDLGANPAIRTTWDATAVAAVPAPVPSDLIPLPPMAEWVNLRTLGAKGDGEIDDTAALRSAIAQHRVIYLPTGRYRVTDTITLRPDTVLIGLNPITTQILIHDYTPAFQSPDAPPGPPAPPTNPRWGIPPSFPGTAAPMALIEAPAGGLNLVNGLGLDTGGVNNRAVGLKWMAGEKSNVNDVRFLGGHGTYGPDGVYLRIYNDTRSGDPDSRRRWDSQHASLWVTAGGGGVFKGIWTPSPYSSAGLFVSDTATRGRVYALSSEHHVRTEVKLRNVANWSFYALQTEAERHESPRMLPLEIESSSDLLFANFFIYRVDTPIPYETGIRLADSRRLQFRGVHVYSPGKLSYDNTLVDRTTGAVVRAREIARLDVSGNASAWRAQFPLDRGTSGEVPSNDPQAELTQVATGFTNADGLVTDAAGVAWFVDQAEGRIFRWSADKGLLLATDAIPQPVALVPARNGDLLVVARHGSVYSFNPALGDAGITVLKPQPAAPRPGATAWLPLNRWRDGHDWLDANTRRESLHYVSPDGSVFIPAPEIFTKIPASGGRWFGTIDIARAYAFGPARASEPFYVSDEFGQTTWRFTPDADGTLGSPQLHAEEGEAGTAVDAAGNVYVCAGQVFVYDPSGNPLGVIEVPERPSALAFAGEDRRTLLIAARGSLYAIRTSAPGR</sequence>
<dbReference type="InterPro" id="IPR011050">
    <property type="entry name" value="Pectin_lyase_fold/virulence"/>
</dbReference>
<comment type="caution">
    <text evidence="6">The sequence shown here is derived from an EMBL/GenBank/DDBJ whole genome shotgun (WGS) entry which is preliminary data.</text>
</comment>
<dbReference type="SUPFAM" id="SSF51126">
    <property type="entry name" value="Pectin lyase-like"/>
    <property type="match status" value="2"/>
</dbReference>
<evidence type="ECO:0000313" key="7">
    <source>
        <dbReference type="Proteomes" id="UP000290218"/>
    </source>
</evidence>
<protein>
    <submittedName>
        <fullName evidence="6">Gluconolaconase</fullName>
    </submittedName>
</protein>
<dbReference type="Proteomes" id="UP000290218">
    <property type="component" value="Unassembled WGS sequence"/>
</dbReference>
<evidence type="ECO:0000259" key="4">
    <source>
        <dbReference type="Pfam" id="PF08450"/>
    </source>
</evidence>
<dbReference type="RefSeq" id="WP_129045971.1">
    <property type="nucleotide sequence ID" value="NZ_SDHX01000001.1"/>
</dbReference>
<keyword evidence="1" id="KW-0378">Hydrolase</keyword>